<gene>
    <name evidence="6" type="ORF">J40TS1_53510</name>
</gene>
<dbReference type="Proteomes" id="UP000683139">
    <property type="component" value="Unassembled WGS sequence"/>
</dbReference>
<evidence type="ECO:0000256" key="3">
    <source>
        <dbReference type="SAM" id="Coils"/>
    </source>
</evidence>
<dbReference type="Pfam" id="PF22335">
    <property type="entry name" value="Cas10-Cmr2_palm2"/>
    <property type="match status" value="1"/>
</dbReference>
<evidence type="ECO:0000256" key="4">
    <source>
        <dbReference type="SAM" id="MobiDB-lite"/>
    </source>
</evidence>
<evidence type="ECO:0000313" key="7">
    <source>
        <dbReference type="Proteomes" id="UP000683139"/>
    </source>
</evidence>
<dbReference type="GO" id="GO:0051607">
    <property type="term" value="P:defense response to virus"/>
    <property type="evidence" value="ECO:0007669"/>
    <property type="project" value="UniProtKB-KW"/>
</dbReference>
<feature type="coiled-coil region" evidence="3">
    <location>
        <begin position="284"/>
        <end position="311"/>
    </location>
</feature>
<keyword evidence="3" id="KW-0175">Coiled coil</keyword>
<dbReference type="GO" id="GO:0000166">
    <property type="term" value="F:nucleotide binding"/>
    <property type="evidence" value="ECO:0007669"/>
    <property type="project" value="UniProtKB-KW"/>
</dbReference>
<comment type="caution">
    <text evidence="6">The sequence shown here is derived from an EMBL/GenBank/DDBJ whole genome shotgun (WGS) entry which is preliminary data.</text>
</comment>
<protein>
    <recommendedName>
        <fullName evidence="5">Cas10/Cmr2 second palm domain-containing protein</fullName>
    </recommendedName>
</protein>
<evidence type="ECO:0000313" key="6">
    <source>
        <dbReference type="EMBL" id="GIP19709.1"/>
    </source>
</evidence>
<keyword evidence="1" id="KW-0547">Nucleotide-binding</keyword>
<dbReference type="RefSeq" id="WP_213520706.1">
    <property type="nucleotide sequence ID" value="NZ_BOSE01000020.1"/>
</dbReference>
<organism evidence="6 7">
    <name type="scientific">Paenibacillus montaniterrae</name>
    <dbReference type="NCBI Taxonomy" id="429341"/>
    <lineage>
        <taxon>Bacteria</taxon>
        <taxon>Bacillati</taxon>
        <taxon>Bacillota</taxon>
        <taxon>Bacilli</taxon>
        <taxon>Bacillales</taxon>
        <taxon>Paenibacillaceae</taxon>
        <taxon>Paenibacillus</taxon>
    </lineage>
</organism>
<keyword evidence="7" id="KW-1185">Reference proteome</keyword>
<accession>A0A919YWD0</accession>
<name>A0A919YWD0_9BACL</name>
<evidence type="ECO:0000256" key="2">
    <source>
        <dbReference type="ARBA" id="ARBA00023118"/>
    </source>
</evidence>
<dbReference type="EMBL" id="BOSE01000020">
    <property type="protein sequence ID" value="GIP19709.1"/>
    <property type="molecule type" value="Genomic_DNA"/>
</dbReference>
<dbReference type="Gene3D" id="3.30.70.270">
    <property type="match status" value="1"/>
</dbReference>
<reference evidence="6" key="1">
    <citation type="submission" date="2021-03" db="EMBL/GenBank/DDBJ databases">
        <title>Antimicrobial resistance genes in bacteria isolated from Japanese honey, and their potential for conferring macrolide and lincosamide resistance in the American foulbrood pathogen Paenibacillus larvae.</title>
        <authorList>
            <person name="Okamoto M."/>
            <person name="Kumagai M."/>
            <person name="Kanamori H."/>
            <person name="Takamatsu D."/>
        </authorList>
    </citation>
    <scope>NUCLEOTIDE SEQUENCE</scope>
    <source>
        <strain evidence="6">J40TS1</strain>
    </source>
</reference>
<feature type="region of interest" description="Disordered" evidence="4">
    <location>
        <begin position="712"/>
        <end position="749"/>
    </location>
</feature>
<evidence type="ECO:0000259" key="5">
    <source>
        <dbReference type="Pfam" id="PF22335"/>
    </source>
</evidence>
<feature type="domain" description="Cas10/Cmr2 second palm" evidence="5">
    <location>
        <begin position="205"/>
        <end position="344"/>
    </location>
</feature>
<dbReference type="AlphaFoldDB" id="A0A919YWD0"/>
<sequence>MAQQIVAVTIEKVQTFLFEVLQAHIQEHQSNSGTLQDIIQSSNFISRQLYQDIGLEINTKAVETGAFAAQEIKETLLQCSGMCVFSTTLQQSEVEQKLDELFAKYYLKFKGQLLLKYVCFEQEMESGQDKLEAIAKSKKYLKQAKCLNNIIARNQTLLFQFPDSKQSKQKALPGKNTGNQYKPTFTENINALFSDNEADNANHFRIAIIKADLDGMGDLLSGIKEYSTYQKVSRILSDMVCLDFLWKKAEEIREKNSHFKLYPLYIAGDDIFFAVPVAYLIDGVKLCKRILEDINNQIKKLNEINGQLIRMLTLSIGVEFTFNREPIRYYNERVQQQLDIAKAAPALLKENQQKSDSCMKICINGFVLYDSDKDVIKSANERSKINLPSWNHFIGDVTRLKEMMHSGFTAHHFLYGFLEKITDEKIKNNPIKYSNVIFYHLLPHCVANSTQQDRENELILLGVLVSQLFVKEFYKKKNGELGYNKKILIQTEQQKRLESYVRLLLVFSDPRFSPNGSSQLSKQSRTDFSKDHKSRLRGTLFNNPLRFLYEQCLLKFLATSGSGISFSEAKDLRALFVEEQSYRNPNSTQPAKKGTSNKDDVKVYRTLNLSSSMLHRIKRLYRSKAISIDKFAEMIAALNFQSKEEIVELEQLNEQESKAPPRLYFDKPKFKRVMEKSRLWHSDHFDDYLDSLLIFYQLKELSIQYKILYPKSRGSQNNKNNDKNRNKPKGNNSYKRNGQKGVKQWNNKK</sequence>
<dbReference type="InterPro" id="IPR054767">
    <property type="entry name" value="Cas10-Cmr2_palm2"/>
</dbReference>
<dbReference type="InterPro" id="IPR043128">
    <property type="entry name" value="Rev_trsase/Diguanyl_cyclase"/>
</dbReference>
<proteinExistence type="predicted"/>
<evidence type="ECO:0000256" key="1">
    <source>
        <dbReference type="ARBA" id="ARBA00022741"/>
    </source>
</evidence>
<keyword evidence="2" id="KW-0051">Antiviral defense</keyword>